<dbReference type="InterPro" id="IPR058636">
    <property type="entry name" value="Beta-barrel_YknX"/>
</dbReference>
<evidence type="ECO:0000256" key="1">
    <source>
        <dbReference type="ARBA" id="ARBA00004196"/>
    </source>
</evidence>
<feature type="domain" description="YknX-like beta-barrel" evidence="5">
    <location>
        <begin position="255"/>
        <end position="333"/>
    </location>
</feature>
<evidence type="ECO:0000313" key="7">
    <source>
        <dbReference type="Proteomes" id="UP000294614"/>
    </source>
</evidence>
<proteinExistence type="predicted"/>
<organism evidence="6 7">
    <name type="scientific">Seleniivibrio woodruffii</name>
    <dbReference type="NCBI Taxonomy" id="1078050"/>
    <lineage>
        <taxon>Bacteria</taxon>
        <taxon>Pseudomonadati</taxon>
        <taxon>Deferribacterota</taxon>
        <taxon>Deferribacteres</taxon>
        <taxon>Deferribacterales</taxon>
        <taxon>Geovibrionaceae</taxon>
        <taxon>Seleniivibrio</taxon>
    </lineage>
</organism>
<accession>A0A4R1KD20</accession>
<dbReference type="EMBL" id="SMGG01000003">
    <property type="protein sequence ID" value="TCK62538.1"/>
    <property type="molecule type" value="Genomic_DNA"/>
</dbReference>
<reference evidence="6 7" key="1">
    <citation type="submission" date="2019-03" db="EMBL/GenBank/DDBJ databases">
        <title>Genomic Encyclopedia of Type Strains, Phase IV (KMG-IV): sequencing the most valuable type-strain genomes for metagenomic binning, comparative biology and taxonomic classification.</title>
        <authorList>
            <person name="Goeker M."/>
        </authorList>
    </citation>
    <scope>NUCLEOTIDE SEQUENCE [LARGE SCALE GENOMIC DNA]</scope>
    <source>
        <strain evidence="6 7">DSM 24984</strain>
    </source>
</reference>
<evidence type="ECO:0000313" key="6">
    <source>
        <dbReference type="EMBL" id="TCK62538.1"/>
    </source>
</evidence>
<keyword evidence="2 3" id="KW-0175">Coiled coil</keyword>
<dbReference type="Proteomes" id="UP000294614">
    <property type="component" value="Unassembled WGS sequence"/>
</dbReference>
<dbReference type="Gene3D" id="2.40.50.100">
    <property type="match status" value="2"/>
</dbReference>
<comment type="caution">
    <text evidence="6">The sequence shown here is derived from an EMBL/GenBank/DDBJ whole genome shotgun (WGS) entry which is preliminary data.</text>
</comment>
<name>A0A4R1KD20_9BACT</name>
<evidence type="ECO:0000256" key="2">
    <source>
        <dbReference type="ARBA" id="ARBA00023054"/>
    </source>
</evidence>
<dbReference type="RefSeq" id="WP_132872669.1">
    <property type="nucleotide sequence ID" value="NZ_SMGG01000003.1"/>
</dbReference>
<feature type="domain" description="YbhG-like alpha-helical hairpin" evidence="4">
    <location>
        <begin position="73"/>
        <end position="215"/>
    </location>
</feature>
<dbReference type="InterPro" id="IPR050465">
    <property type="entry name" value="UPF0194_transport"/>
</dbReference>
<feature type="coiled-coil region" evidence="3">
    <location>
        <begin position="108"/>
        <end position="135"/>
    </location>
</feature>
<dbReference type="InterPro" id="IPR059052">
    <property type="entry name" value="HH_YbhG-like"/>
</dbReference>
<dbReference type="GO" id="GO:0042597">
    <property type="term" value="C:periplasmic space"/>
    <property type="evidence" value="ECO:0007669"/>
    <property type="project" value="UniProtKB-SubCell"/>
</dbReference>
<dbReference type="SUPFAM" id="SSF111369">
    <property type="entry name" value="HlyD-like secretion proteins"/>
    <property type="match status" value="2"/>
</dbReference>
<protein>
    <submittedName>
        <fullName evidence="6">HlyD family secretion protein</fullName>
    </submittedName>
</protein>
<dbReference type="PANTHER" id="PTHR32347">
    <property type="entry name" value="EFFLUX SYSTEM COMPONENT YKNX-RELATED"/>
    <property type="match status" value="1"/>
</dbReference>
<evidence type="ECO:0000259" key="5">
    <source>
        <dbReference type="Pfam" id="PF25990"/>
    </source>
</evidence>
<sequence length="341" mass="37051">MKKIIAAAVLAVLIAAGVFYLSGKRGNGNENVEFSGTVEVTDVVLSFKTSGRLVEVGYKEGDTVPAGAVAARLDDADQKLAVKTAEANVAVSEAALQELLAGSRRQEIQNAEAAVDMANAALMRSKDDMEQARADRARFEYLYQNSGLSKYDFEQIDTKYNKSVSTVKEAEGAVKSAKEKLSLALEGTRSETIKKAYAALELAKSQLMTAKQNLEYTALTSPITGRVLTRAAEPGEFVQTGSAIMNVADLNDSWVRGYIGEKVLGRVHLGDVVEIRSDSYPDKVFKGRVSFIADEAEFTPKSVQTPEERVNFMYRIKVVLDNEGQMLKTGMPVDGTIVLSR</sequence>
<gene>
    <name evidence="6" type="ORF">C8D98_1067</name>
</gene>
<keyword evidence="7" id="KW-1185">Reference proteome</keyword>
<comment type="subcellular location">
    <subcellularLocation>
        <location evidence="1">Cell envelope</location>
    </subcellularLocation>
</comment>
<dbReference type="Gene3D" id="2.40.30.170">
    <property type="match status" value="1"/>
</dbReference>
<dbReference type="Pfam" id="PF25881">
    <property type="entry name" value="HH_YBHG"/>
    <property type="match status" value="1"/>
</dbReference>
<dbReference type="Gene3D" id="1.10.287.470">
    <property type="entry name" value="Helix hairpin bin"/>
    <property type="match status" value="2"/>
</dbReference>
<evidence type="ECO:0000259" key="4">
    <source>
        <dbReference type="Pfam" id="PF25881"/>
    </source>
</evidence>
<dbReference type="OrthoDB" id="9778236at2"/>
<dbReference type="Pfam" id="PF25990">
    <property type="entry name" value="Beta-barrel_YknX"/>
    <property type="match status" value="1"/>
</dbReference>
<dbReference type="PANTHER" id="PTHR32347:SF29">
    <property type="entry name" value="UPF0194 MEMBRANE PROTEIN YBHG"/>
    <property type="match status" value="1"/>
</dbReference>
<dbReference type="AlphaFoldDB" id="A0A4R1KD20"/>
<evidence type="ECO:0000256" key="3">
    <source>
        <dbReference type="SAM" id="Coils"/>
    </source>
</evidence>